<accession>A0A8R1I9K9</accession>
<dbReference type="AlphaFoldDB" id="A0A8R1I9K9"/>
<keyword evidence="2" id="KW-1185">Reference proteome</keyword>
<sequence length="107" mass="11671">MKTAVNLTQQSARLTSASYHRQLIPFSASSLLLLNHRVFPKHGSLLKPCAIQPNKPNILALCVASRRCAGILKSRCFKKPVEPCLASLLDETRRDEGDDNGSEGAVV</sequence>
<name>A0A8R1I9K9_CAEJA</name>
<dbReference type="Proteomes" id="UP000005237">
    <property type="component" value="Unassembled WGS sequence"/>
</dbReference>
<protein>
    <submittedName>
        <fullName evidence="1">Uncharacterized protein</fullName>
    </submittedName>
</protein>
<reference evidence="1" key="2">
    <citation type="submission" date="2022-06" db="UniProtKB">
        <authorList>
            <consortium name="EnsemblMetazoa"/>
        </authorList>
    </citation>
    <scope>IDENTIFICATION</scope>
    <source>
        <strain evidence="1">DF5081</strain>
    </source>
</reference>
<proteinExistence type="predicted"/>
<dbReference type="EnsemblMetazoa" id="CJA31382.1">
    <property type="protein sequence ID" value="CJA31382.1"/>
    <property type="gene ID" value="WBGene00207229"/>
</dbReference>
<evidence type="ECO:0000313" key="1">
    <source>
        <dbReference type="EnsemblMetazoa" id="CJA31382.1"/>
    </source>
</evidence>
<evidence type="ECO:0000313" key="2">
    <source>
        <dbReference type="Proteomes" id="UP000005237"/>
    </source>
</evidence>
<reference evidence="2" key="1">
    <citation type="submission" date="2010-08" db="EMBL/GenBank/DDBJ databases">
        <authorList>
            <consortium name="Caenorhabditis japonica Sequencing Consortium"/>
            <person name="Wilson R.K."/>
        </authorList>
    </citation>
    <scope>NUCLEOTIDE SEQUENCE [LARGE SCALE GENOMIC DNA]</scope>
    <source>
        <strain evidence="2">DF5081</strain>
    </source>
</reference>
<organism evidence="1 2">
    <name type="scientific">Caenorhabditis japonica</name>
    <dbReference type="NCBI Taxonomy" id="281687"/>
    <lineage>
        <taxon>Eukaryota</taxon>
        <taxon>Metazoa</taxon>
        <taxon>Ecdysozoa</taxon>
        <taxon>Nematoda</taxon>
        <taxon>Chromadorea</taxon>
        <taxon>Rhabditida</taxon>
        <taxon>Rhabditina</taxon>
        <taxon>Rhabditomorpha</taxon>
        <taxon>Rhabditoidea</taxon>
        <taxon>Rhabditidae</taxon>
        <taxon>Peloderinae</taxon>
        <taxon>Caenorhabditis</taxon>
    </lineage>
</organism>